<comment type="caution">
    <text evidence="2">The sequence shown here is derived from an EMBL/GenBank/DDBJ whole genome shotgun (WGS) entry which is preliminary data.</text>
</comment>
<gene>
    <name evidence="2" type="ORF">GSI_04352</name>
</gene>
<organism evidence="2 3">
    <name type="scientific">Ganoderma sinense ZZ0214-1</name>
    <dbReference type="NCBI Taxonomy" id="1077348"/>
    <lineage>
        <taxon>Eukaryota</taxon>
        <taxon>Fungi</taxon>
        <taxon>Dikarya</taxon>
        <taxon>Basidiomycota</taxon>
        <taxon>Agaricomycotina</taxon>
        <taxon>Agaricomycetes</taxon>
        <taxon>Polyporales</taxon>
        <taxon>Polyporaceae</taxon>
        <taxon>Ganoderma</taxon>
    </lineage>
</organism>
<evidence type="ECO:0000256" key="1">
    <source>
        <dbReference type="SAM" id="MobiDB-lite"/>
    </source>
</evidence>
<dbReference type="STRING" id="1077348.A0A2G8SJ33"/>
<dbReference type="OrthoDB" id="2757939at2759"/>
<protein>
    <submittedName>
        <fullName evidence="2">Uncharacterized protein</fullName>
    </submittedName>
</protein>
<proteinExistence type="predicted"/>
<evidence type="ECO:0000313" key="3">
    <source>
        <dbReference type="Proteomes" id="UP000230002"/>
    </source>
</evidence>
<name>A0A2G8SJ33_9APHY</name>
<sequence>MLSDCAVCTTGVVRDFKQEQTMYNVGEVYGARESVYAPILNMLSAGAQVAPTALQSRVSISRSIQSRVDSINRSPRPCILLQAASPGDIEHDVCLMATYTGAQIADLPQAFRHFSLAVHPNPTVLSPFNDHIHSIPDWDLPTQWIIAIDFKTRRMVKGTVGRWRCGREPYVFGASAIEYLRVRVRKTRAIWQSKCALDPTFASFQLQEVINHEAEHKRKGSRPNSRNSMGSAHSGRSGSRPYPDPLNRPSMNVPTTIPEDELVVSNDGDENRPTSLPEPSHLADTRGSARRTKSPTYVSSPRGSRTSLALVESAFATVRVNTAEHADTRSVRSAARRNRRKGSVGGKFFNQIKDRVLPSRRSSKE</sequence>
<evidence type="ECO:0000313" key="2">
    <source>
        <dbReference type="EMBL" id="PIL33727.1"/>
    </source>
</evidence>
<accession>A0A2G8SJ33</accession>
<dbReference type="Proteomes" id="UP000230002">
    <property type="component" value="Unassembled WGS sequence"/>
</dbReference>
<dbReference type="AlphaFoldDB" id="A0A2G8SJ33"/>
<reference evidence="2 3" key="1">
    <citation type="journal article" date="2015" name="Sci. Rep.">
        <title>Chromosome-level genome map provides insights into diverse defense mechanisms in the medicinal fungus Ganoderma sinense.</title>
        <authorList>
            <person name="Zhu Y."/>
            <person name="Xu J."/>
            <person name="Sun C."/>
            <person name="Zhou S."/>
            <person name="Xu H."/>
            <person name="Nelson D.R."/>
            <person name="Qian J."/>
            <person name="Song J."/>
            <person name="Luo H."/>
            <person name="Xiang L."/>
            <person name="Li Y."/>
            <person name="Xu Z."/>
            <person name="Ji A."/>
            <person name="Wang L."/>
            <person name="Lu S."/>
            <person name="Hayward A."/>
            <person name="Sun W."/>
            <person name="Li X."/>
            <person name="Schwartz D.C."/>
            <person name="Wang Y."/>
            <person name="Chen S."/>
        </authorList>
    </citation>
    <scope>NUCLEOTIDE SEQUENCE [LARGE SCALE GENOMIC DNA]</scope>
    <source>
        <strain evidence="2 3">ZZ0214-1</strain>
    </source>
</reference>
<feature type="compositionally biased region" description="Basic and acidic residues" evidence="1">
    <location>
        <begin position="352"/>
        <end position="365"/>
    </location>
</feature>
<keyword evidence="3" id="KW-1185">Reference proteome</keyword>
<feature type="region of interest" description="Disordered" evidence="1">
    <location>
        <begin position="329"/>
        <end position="365"/>
    </location>
</feature>
<feature type="compositionally biased region" description="Polar residues" evidence="1">
    <location>
        <begin position="294"/>
        <end position="305"/>
    </location>
</feature>
<feature type="compositionally biased region" description="Polar residues" evidence="1">
    <location>
        <begin position="222"/>
        <end position="237"/>
    </location>
</feature>
<feature type="region of interest" description="Disordered" evidence="1">
    <location>
        <begin position="214"/>
        <end position="305"/>
    </location>
</feature>
<dbReference type="EMBL" id="AYKW01000007">
    <property type="protein sequence ID" value="PIL33727.1"/>
    <property type="molecule type" value="Genomic_DNA"/>
</dbReference>